<protein>
    <submittedName>
        <fullName evidence="1">Uncharacterized protein</fullName>
    </submittedName>
</protein>
<name>A0A5B7CHH3_PORTR</name>
<sequence length="84" mass="9066">MLRSSQGSRLKIYRFTRSFSLPRHSRSPAQLACVREVLRVFSSASRALPCVDEEAVATTVKGGGVLTVVSGVCDTPVICLAGRR</sequence>
<comment type="caution">
    <text evidence="1">The sequence shown here is derived from an EMBL/GenBank/DDBJ whole genome shotgun (WGS) entry which is preliminary data.</text>
</comment>
<dbReference type="EMBL" id="VSRR010000011">
    <property type="protein sequence ID" value="MPC07886.1"/>
    <property type="molecule type" value="Genomic_DNA"/>
</dbReference>
<proteinExistence type="predicted"/>
<dbReference type="Proteomes" id="UP000324222">
    <property type="component" value="Unassembled WGS sequence"/>
</dbReference>
<accession>A0A5B7CHH3</accession>
<gene>
    <name evidence="1" type="ORF">E2C01_000454</name>
</gene>
<organism evidence="1 2">
    <name type="scientific">Portunus trituberculatus</name>
    <name type="common">Swimming crab</name>
    <name type="synonym">Neptunus trituberculatus</name>
    <dbReference type="NCBI Taxonomy" id="210409"/>
    <lineage>
        <taxon>Eukaryota</taxon>
        <taxon>Metazoa</taxon>
        <taxon>Ecdysozoa</taxon>
        <taxon>Arthropoda</taxon>
        <taxon>Crustacea</taxon>
        <taxon>Multicrustacea</taxon>
        <taxon>Malacostraca</taxon>
        <taxon>Eumalacostraca</taxon>
        <taxon>Eucarida</taxon>
        <taxon>Decapoda</taxon>
        <taxon>Pleocyemata</taxon>
        <taxon>Brachyura</taxon>
        <taxon>Eubrachyura</taxon>
        <taxon>Portunoidea</taxon>
        <taxon>Portunidae</taxon>
        <taxon>Portuninae</taxon>
        <taxon>Portunus</taxon>
    </lineage>
</organism>
<evidence type="ECO:0000313" key="2">
    <source>
        <dbReference type="Proteomes" id="UP000324222"/>
    </source>
</evidence>
<evidence type="ECO:0000313" key="1">
    <source>
        <dbReference type="EMBL" id="MPC07886.1"/>
    </source>
</evidence>
<dbReference type="AlphaFoldDB" id="A0A5B7CHH3"/>
<keyword evidence="2" id="KW-1185">Reference proteome</keyword>
<reference evidence="1 2" key="1">
    <citation type="submission" date="2019-05" db="EMBL/GenBank/DDBJ databases">
        <title>Another draft genome of Portunus trituberculatus and its Hox gene families provides insights of decapod evolution.</title>
        <authorList>
            <person name="Jeong J.-H."/>
            <person name="Song I."/>
            <person name="Kim S."/>
            <person name="Choi T."/>
            <person name="Kim D."/>
            <person name="Ryu S."/>
            <person name="Kim W."/>
        </authorList>
    </citation>
    <scope>NUCLEOTIDE SEQUENCE [LARGE SCALE GENOMIC DNA]</scope>
    <source>
        <tissue evidence="1">Muscle</tissue>
    </source>
</reference>